<evidence type="ECO:0000313" key="1">
    <source>
        <dbReference type="EMBL" id="DAD86085.1"/>
    </source>
</evidence>
<protein>
    <submittedName>
        <fullName evidence="1">Distal tail protein</fullName>
    </submittedName>
</protein>
<reference evidence="1" key="1">
    <citation type="journal article" date="2021" name="Proc. Natl. Acad. Sci. U.S.A.">
        <title>A Catalog of Tens of Thousands of Viruses from Human Metagenomes Reveals Hidden Associations with Chronic Diseases.</title>
        <authorList>
            <person name="Tisza M.J."/>
            <person name="Buck C.B."/>
        </authorList>
    </citation>
    <scope>NUCLEOTIDE SEQUENCE</scope>
    <source>
        <strain evidence="1">CtGyV19</strain>
    </source>
</reference>
<dbReference type="EMBL" id="BK014994">
    <property type="protein sequence ID" value="DAD86085.1"/>
    <property type="molecule type" value="Genomic_DNA"/>
</dbReference>
<name>A0A8S5MUL7_9CAUD</name>
<organism evidence="1">
    <name type="scientific">Siphoviridae sp. ctGyV19</name>
    <dbReference type="NCBI Taxonomy" id="2826225"/>
    <lineage>
        <taxon>Viruses</taxon>
        <taxon>Duplodnaviria</taxon>
        <taxon>Heunggongvirae</taxon>
        <taxon>Uroviricota</taxon>
        <taxon>Caudoviricetes</taxon>
    </lineage>
</organism>
<proteinExistence type="predicted"/>
<sequence length="236" mass="26369">MSTGITFDTWHTARDWELKLISYHIPMPEPKERTVDVVGAHGVLDLTEVDGTVYYSRREGIEIIFDLEDGSGQSWLARYSEIAAAIHGQKMKMILDDQPDCYYMVRLNLDSTKSDPVLSQFVLTGSADPFKYDMSTSAEDWLWDPFNFRSGVIRVLKDIKITASNKSVKVAGGGVGTAPIFQVKTASNLKVIFGGKSYPLTVGRNRLPEIRVGKTDVTLNFTGTGELTIDYRGRYL</sequence>
<dbReference type="Gene3D" id="2.40.30.200">
    <property type="match status" value="1"/>
</dbReference>
<accession>A0A8S5MUL7</accession>